<accession>A0A8S5U0I5</accession>
<dbReference type="EMBL" id="BK015974">
    <property type="protein sequence ID" value="DAF87972.1"/>
    <property type="molecule type" value="Genomic_DNA"/>
</dbReference>
<organism evidence="1">
    <name type="scientific">Siphoviridae sp. ctNEy24</name>
    <dbReference type="NCBI Taxonomy" id="2825466"/>
    <lineage>
        <taxon>Viruses</taxon>
        <taxon>Duplodnaviria</taxon>
        <taxon>Heunggongvirae</taxon>
        <taxon>Uroviricota</taxon>
        <taxon>Caudoviricetes</taxon>
    </lineage>
</organism>
<evidence type="ECO:0000313" key="1">
    <source>
        <dbReference type="EMBL" id="DAF87972.1"/>
    </source>
</evidence>
<reference evidence="1" key="1">
    <citation type="journal article" date="2021" name="Proc. Natl. Acad. Sci. U.S.A.">
        <title>A Catalog of Tens of Thousands of Viruses from Human Metagenomes Reveals Hidden Associations with Chronic Diseases.</title>
        <authorList>
            <person name="Tisza M.J."/>
            <person name="Buck C.B."/>
        </authorList>
    </citation>
    <scope>NUCLEOTIDE SEQUENCE</scope>
    <source>
        <strain evidence="1">CtNEy24</strain>
    </source>
</reference>
<sequence length="46" mass="5121">MLTTTTAYNTAISASVRKIKAKAEFYQGSALVDTYTDEDRIISFDI</sequence>
<proteinExistence type="predicted"/>
<name>A0A8S5U0I5_9CAUD</name>
<protein>
    <submittedName>
        <fullName evidence="1">Uncharacterized protein</fullName>
    </submittedName>
</protein>